<organism evidence="1 2">
    <name type="scientific">Leptospira noguchii serovar Panama str. CZ214</name>
    <dbReference type="NCBI Taxonomy" id="1001595"/>
    <lineage>
        <taxon>Bacteria</taxon>
        <taxon>Pseudomonadati</taxon>
        <taxon>Spirochaetota</taxon>
        <taxon>Spirochaetia</taxon>
        <taxon>Leptospirales</taxon>
        <taxon>Leptospiraceae</taxon>
        <taxon>Leptospira</taxon>
    </lineage>
</organism>
<dbReference type="AlphaFoldDB" id="T0GYG4"/>
<evidence type="ECO:0000313" key="1">
    <source>
        <dbReference type="EMBL" id="EQA72361.1"/>
    </source>
</evidence>
<evidence type="ECO:0000313" key="2">
    <source>
        <dbReference type="Proteomes" id="UP000015442"/>
    </source>
</evidence>
<reference evidence="1 2" key="1">
    <citation type="submission" date="2013-05" db="EMBL/GenBank/DDBJ databases">
        <authorList>
            <person name="Harkins D.M."/>
            <person name="Durkin A.S."/>
            <person name="Brinkac L.M."/>
            <person name="Haft D.H."/>
            <person name="Selengut J.D."/>
            <person name="Sanka R."/>
            <person name="DePew J."/>
            <person name="Purushe J."/>
            <person name="Hartskeerl R.A."/>
            <person name="Ahmed A."/>
            <person name="van der Linden H."/>
            <person name="Goris M.G.A."/>
            <person name="Vinetz J.M."/>
            <person name="Sutton G.G."/>
            <person name="Nierman W.C."/>
            <person name="Fouts D.E."/>
        </authorList>
    </citation>
    <scope>NUCLEOTIDE SEQUENCE [LARGE SCALE GENOMIC DNA]</scope>
    <source>
        <strain evidence="1 2">CZ214</strain>
    </source>
</reference>
<dbReference type="Proteomes" id="UP000015442">
    <property type="component" value="Unassembled WGS sequence"/>
</dbReference>
<protein>
    <submittedName>
        <fullName evidence="1">Uncharacterized protein</fullName>
    </submittedName>
</protein>
<dbReference type="EMBL" id="AKWY02000018">
    <property type="protein sequence ID" value="EQA72361.1"/>
    <property type="molecule type" value="Genomic_DNA"/>
</dbReference>
<name>T0GYG4_9LEPT</name>
<comment type="caution">
    <text evidence="1">The sequence shown here is derived from an EMBL/GenBank/DDBJ whole genome shotgun (WGS) entry which is preliminary data.</text>
</comment>
<accession>T0GYG4</accession>
<gene>
    <name evidence="1" type="ORF">LEP1GSC059_3727</name>
</gene>
<proteinExistence type="predicted"/>
<sequence length="45" mass="5246">MVFNKSSQTAENGIAQLERNLNNFFYSATSYLMEIEFLLSSIFIY</sequence>